<evidence type="ECO:0000313" key="15">
    <source>
        <dbReference type="Proteomes" id="UP001059596"/>
    </source>
</evidence>
<organism evidence="14 15">
    <name type="scientific">Drosophila gunungcola</name>
    <name type="common">fruit fly</name>
    <dbReference type="NCBI Taxonomy" id="103775"/>
    <lineage>
        <taxon>Eukaryota</taxon>
        <taxon>Metazoa</taxon>
        <taxon>Ecdysozoa</taxon>
        <taxon>Arthropoda</taxon>
        <taxon>Hexapoda</taxon>
        <taxon>Insecta</taxon>
        <taxon>Pterygota</taxon>
        <taxon>Neoptera</taxon>
        <taxon>Endopterygota</taxon>
        <taxon>Diptera</taxon>
        <taxon>Brachycera</taxon>
        <taxon>Muscomorpha</taxon>
        <taxon>Ephydroidea</taxon>
        <taxon>Drosophilidae</taxon>
        <taxon>Drosophila</taxon>
        <taxon>Sophophora</taxon>
    </lineage>
</organism>
<dbReference type="PANTHER" id="PTHR24276:SF97">
    <property type="entry name" value="GH13245P2-RELATED"/>
    <property type="match status" value="1"/>
</dbReference>
<accession>A0A9P9YKW5</accession>
<evidence type="ECO:0000256" key="1">
    <source>
        <dbReference type="ARBA" id="ARBA00007664"/>
    </source>
</evidence>
<protein>
    <recommendedName>
        <fullName evidence="10">trypsin</fullName>
        <ecNumber evidence="10">3.4.21.4</ecNumber>
    </recommendedName>
</protein>
<keyword evidence="6 11" id="KW-0720">Serine protease</keyword>
<dbReference type="InterPro" id="IPR043504">
    <property type="entry name" value="Peptidase_S1_PA_chymotrypsin"/>
</dbReference>
<dbReference type="PROSITE" id="PS00135">
    <property type="entry name" value="TRYPSIN_SER"/>
    <property type="match status" value="1"/>
</dbReference>
<dbReference type="GO" id="GO:0004252">
    <property type="term" value="F:serine-type endopeptidase activity"/>
    <property type="evidence" value="ECO:0007669"/>
    <property type="project" value="UniProtKB-EC"/>
</dbReference>
<comment type="caution">
    <text evidence="14">The sequence shown here is derived from an EMBL/GenBank/DDBJ whole genome shotgun (WGS) entry which is preliminary data.</text>
</comment>
<keyword evidence="8" id="KW-1015">Disulfide bond</keyword>
<gene>
    <name evidence="14" type="ORF">M5D96_008488</name>
</gene>
<feature type="domain" description="Peptidase S1" evidence="13">
    <location>
        <begin position="28"/>
        <end position="265"/>
    </location>
</feature>
<evidence type="ECO:0000256" key="6">
    <source>
        <dbReference type="ARBA" id="ARBA00022825"/>
    </source>
</evidence>
<evidence type="ECO:0000256" key="3">
    <source>
        <dbReference type="ARBA" id="ARBA00022729"/>
    </source>
</evidence>
<evidence type="ECO:0000256" key="8">
    <source>
        <dbReference type="ARBA" id="ARBA00023157"/>
    </source>
</evidence>
<dbReference type="CDD" id="cd00190">
    <property type="entry name" value="Tryp_SPc"/>
    <property type="match status" value="1"/>
</dbReference>
<dbReference type="PROSITE" id="PS00134">
    <property type="entry name" value="TRYPSIN_HIS"/>
    <property type="match status" value="1"/>
</dbReference>
<dbReference type="InterPro" id="IPR018114">
    <property type="entry name" value="TRYPSIN_HIS"/>
</dbReference>
<keyword evidence="5 11" id="KW-0378">Hydrolase</keyword>
<keyword evidence="7" id="KW-0865">Zymogen</keyword>
<dbReference type="AlphaFoldDB" id="A0A9P9YKW5"/>
<keyword evidence="15" id="KW-1185">Reference proteome</keyword>
<dbReference type="PANTHER" id="PTHR24276">
    <property type="entry name" value="POLYSERASE-RELATED"/>
    <property type="match status" value="1"/>
</dbReference>
<comment type="similarity">
    <text evidence="1">Belongs to the peptidase S1 family.</text>
</comment>
<dbReference type="InterPro" id="IPR001254">
    <property type="entry name" value="Trypsin_dom"/>
</dbReference>
<name>A0A9P9YKW5_9MUSC</name>
<dbReference type="SMART" id="SM00020">
    <property type="entry name" value="Tryp_SPc"/>
    <property type="match status" value="1"/>
</dbReference>
<dbReference type="FunFam" id="2.40.10.10:FF:000034">
    <property type="entry name" value="Eupolytin"/>
    <property type="match status" value="1"/>
</dbReference>
<dbReference type="EC" id="3.4.21.4" evidence="10"/>
<evidence type="ECO:0000259" key="13">
    <source>
        <dbReference type="PROSITE" id="PS50240"/>
    </source>
</evidence>
<feature type="chain" id="PRO_5040330567" description="trypsin" evidence="12">
    <location>
        <begin position="27"/>
        <end position="294"/>
    </location>
</feature>
<dbReference type="GO" id="GO:0007586">
    <property type="term" value="P:digestion"/>
    <property type="evidence" value="ECO:0007669"/>
    <property type="project" value="UniProtKB-KW"/>
</dbReference>
<dbReference type="SUPFAM" id="SSF50494">
    <property type="entry name" value="Trypsin-like serine proteases"/>
    <property type="match status" value="1"/>
</dbReference>
<evidence type="ECO:0000256" key="11">
    <source>
        <dbReference type="RuleBase" id="RU363034"/>
    </source>
</evidence>
<dbReference type="Gene3D" id="2.40.10.10">
    <property type="entry name" value="Trypsin-like serine proteases"/>
    <property type="match status" value="1"/>
</dbReference>
<dbReference type="InterPro" id="IPR050430">
    <property type="entry name" value="Peptidase_S1"/>
</dbReference>
<evidence type="ECO:0000256" key="5">
    <source>
        <dbReference type="ARBA" id="ARBA00022801"/>
    </source>
</evidence>
<dbReference type="InterPro" id="IPR033116">
    <property type="entry name" value="TRYPSIN_SER"/>
</dbReference>
<evidence type="ECO:0000313" key="14">
    <source>
        <dbReference type="EMBL" id="KAI8038580.1"/>
    </source>
</evidence>
<keyword evidence="3 12" id="KW-0732">Signal</keyword>
<reference evidence="14" key="1">
    <citation type="journal article" date="2023" name="Genome Biol. Evol.">
        <title>Long-read-based Genome Assembly of Drosophila gunungcola Reveals Fewer Chemosensory Genes in Flower-breeding Species.</title>
        <authorList>
            <person name="Negi A."/>
            <person name="Liao B.Y."/>
            <person name="Yeh S.D."/>
        </authorList>
    </citation>
    <scope>NUCLEOTIDE SEQUENCE</scope>
    <source>
        <strain evidence="14">Sukarami</strain>
    </source>
</reference>
<keyword evidence="4" id="KW-0222">Digestion</keyword>
<dbReference type="InterPro" id="IPR009003">
    <property type="entry name" value="Peptidase_S1_PA"/>
</dbReference>
<proteinExistence type="inferred from homology"/>
<evidence type="ECO:0000256" key="4">
    <source>
        <dbReference type="ARBA" id="ARBA00022757"/>
    </source>
</evidence>
<comment type="catalytic activity">
    <reaction evidence="9">
        <text>Preferential cleavage: Arg-|-Xaa, Lys-|-Xaa.</text>
        <dbReference type="EC" id="3.4.21.4"/>
    </reaction>
</comment>
<feature type="signal peptide" evidence="12">
    <location>
        <begin position="1"/>
        <end position="26"/>
    </location>
</feature>
<dbReference type="EMBL" id="JAMKOV010000007">
    <property type="protein sequence ID" value="KAI8038580.1"/>
    <property type="molecule type" value="Genomic_DNA"/>
</dbReference>
<evidence type="ECO:0000256" key="12">
    <source>
        <dbReference type="SAM" id="SignalP"/>
    </source>
</evidence>
<evidence type="ECO:0000256" key="7">
    <source>
        <dbReference type="ARBA" id="ARBA00023145"/>
    </source>
</evidence>
<dbReference type="Proteomes" id="UP001059596">
    <property type="component" value="Unassembled WGS sequence"/>
</dbReference>
<evidence type="ECO:0000256" key="2">
    <source>
        <dbReference type="ARBA" id="ARBA00022670"/>
    </source>
</evidence>
<dbReference type="PROSITE" id="PS50240">
    <property type="entry name" value="TRYPSIN_DOM"/>
    <property type="match status" value="1"/>
</dbReference>
<dbReference type="GO" id="GO:0006508">
    <property type="term" value="P:proteolysis"/>
    <property type="evidence" value="ECO:0007669"/>
    <property type="project" value="UniProtKB-KW"/>
</dbReference>
<dbReference type="InterPro" id="IPR001314">
    <property type="entry name" value="Peptidase_S1A"/>
</dbReference>
<dbReference type="Pfam" id="PF00089">
    <property type="entry name" value="Trypsin"/>
    <property type="match status" value="1"/>
</dbReference>
<sequence length="294" mass="30800">MYSTGLLWSLVAVVAFSGATPTPGDGRIVGGEVTTIGQFPYQVSVQLNGQHICGGAVIGDNFVLTAAHCFEAIPLGHDDYTVRVGSGEHASGGHVLSLRQVIAHGGYNPQSHDNDLALLILNARLNFTEHLQPVPLATVVDPAGENTRLLVSGWGLQAEEGGAASAEVGVSPQLHFVEVDLVEAGQCRRAYRDVLPITQRMMCAARPGHDACQGDSGGPLVGYPAEGGPAKLYGIVSWGLGCANPNYPGVLRAWPPSATGSVPRWAPGDGTAYWGDGVDCSDLENRRTPCYCDS</sequence>
<evidence type="ECO:0000256" key="10">
    <source>
        <dbReference type="ARBA" id="ARBA00038868"/>
    </source>
</evidence>
<evidence type="ECO:0000256" key="9">
    <source>
        <dbReference type="ARBA" id="ARBA00036320"/>
    </source>
</evidence>
<dbReference type="PRINTS" id="PR00722">
    <property type="entry name" value="CHYMOTRYPSIN"/>
</dbReference>
<keyword evidence="2 11" id="KW-0645">Protease</keyword>